<comment type="caution">
    <text evidence="2">The sequence shown here is derived from an EMBL/GenBank/DDBJ whole genome shotgun (WGS) entry which is preliminary data.</text>
</comment>
<gene>
    <name evidence="2" type="ORF">A3Q56_06725</name>
</gene>
<feature type="coiled-coil region" evidence="1">
    <location>
        <begin position="5"/>
        <end position="174"/>
    </location>
</feature>
<dbReference type="Proteomes" id="UP000078046">
    <property type="component" value="Unassembled WGS sequence"/>
</dbReference>
<keyword evidence="1" id="KW-0175">Coiled coil</keyword>
<organism evidence="2 3">
    <name type="scientific">Intoshia linei</name>
    <dbReference type="NCBI Taxonomy" id="1819745"/>
    <lineage>
        <taxon>Eukaryota</taxon>
        <taxon>Metazoa</taxon>
        <taxon>Spiralia</taxon>
        <taxon>Lophotrochozoa</taxon>
        <taxon>Mesozoa</taxon>
        <taxon>Orthonectida</taxon>
        <taxon>Rhopaluridae</taxon>
        <taxon>Intoshia</taxon>
    </lineage>
</organism>
<evidence type="ECO:0000256" key="1">
    <source>
        <dbReference type="SAM" id="Coils"/>
    </source>
</evidence>
<dbReference type="EMBL" id="LWCA01001248">
    <property type="protein sequence ID" value="OAF65543.1"/>
    <property type="molecule type" value="Genomic_DNA"/>
</dbReference>
<dbReference type="AlphaFoldDB" id="A0A177AVY9"/>
<name>A0A177AVY9_9BILA</name>
<keyword evidence="3" id="KW-1185">Reference proteome</keyword>
<protein>
    <submittedName>
        <fullName evidence="2">Uncharacterized protein</fullName>
    </submittedName>
</protein>
<feature type="coiled-coil region" evidence="1">
    <location>
        <begin position="245"/>
        <end position="303"/>
    </location>
</feature>
<reference evidence="2 3" key="1">
    <citation type="submission" date="2016-04" db="EMBL/GenBank/DDBJ databases">
        <title>The genome of Intoshia linei affirms orthonectids as highly simplified spiralians.</title>
        <authorList>
            <person name="Mikhailov K.V."/>
            <person name="Slusarev G.S."/>
            <person name="Nikitin M.A."/>
            <person name="Logacheva M.D."/>
            <person name="Penin A."/>
            <person name="Aleoshin V."/>
            <person name="Panchin Y.V."/>
        </authorList>
    </citation>
    <scope>NUCLEOTIDE SEQUENCE [LARGE SCALE GENOMIC DNA]</scope>
    <source>
        <strain evidence="2">Intl2013</strain>
        <tissue evidence="2">Whole animal</tissue>
    </source>
</reference>
<accession>A0A177AVY9</accession>
<sequence length="327" mass="38704">MLLLLQEKDEIIKNMDLKIAQLQSRINLMESDSTYKKHIEIEMEDRHHHNESNHISELVNLKKNIKNLEENLYIEKNHYRKLLLVNKELEVKIDILQNNSRESEKDIDSLKMRINEIQMEKDDMSNNLLEKTQEMDIKNYENENMSQTLHEKIAEQYRNRLSELELVNLDLIQKTDKDKAIITQLSAKNEMLRIENAQHKNGLFENSEILKTERDINRKIKTDCIKYEKMNTDIISQLSCEKKCIENQKNHITTLSKQIENVEEQLSDKQNLLNDKNDLIKNLQNQIEKLSQYKNIKDKLQNVDLYTLSDNDGIVKSGNINANLNLF</sequence>
<evidence type="ECO:0000313" key="3">
    <source>
        <dbReference type="Proteomes" id="UP000078046"/>
    </source>
</evidence>
<evidence type="ECO:0000313" key="2">
    <source>
        <dbReference type="EMBL" id="OAF65543.1"/>
    </source>
</evidence>
<proteinExistence type="predicted"/>